<keyword evidence="11" id="KW-0175">Coiled coil</keyword>
<evidence type="ECO:0000256" key="4">
    <source>
        <dbReference type="ARBA" id="ARBA00022846"/>
    </source>
</evidence>
<comment type="similarity">
    <text evidence="2">Belongs to the dpy-30 family.</text>
</comment>
<feature type="compositionally biased region" description="Polar residues" evidence="12">
    <location>
        <begin position="179"/>
        <end position="191"/>
    </location>
</feature>
<keyword evidence="4" id="KW-0282">Flagellum</keyword>
<evidence type="ECO:0000256" key="5">
    <source>
        <dbReference type="ARBA" id="ARBA00023069"/>
    </source>
</evidence>
<feature type="coiled-coil region" evidence="11">
    <location>
        <begin position="37"/>
        <end position="77"/>
    </location>
</feature>
<name>A0A8T2IST7_9PIPI</name>
<dbReference type="FunFam" id="1.20.890.10:FF:000009">
    <property type="entry name" value="DPY30 domain-containing protein 1"/>
    <property type="match status" value="1"/>
</dbReference>
<keyword evidence="6" id="KW-0206">Cytoskeleton</keyword>
<comment type="function">
    <text evidence="8">Functions as part of axonemal radial spoke complexes that play an important part in the motility of sperm and cilia. Plays a crucial role during acrosome biogenesis.</text>
</comment>
<feature type="compositionally biased region" description="Basic and acidic residues" evidence="12">
    <location>
        <begin position="151"/>
        <end position="169"/>
    </location>
</feature>
<organism evidence="13 14">
    <name type="scientific">Hymenochirus boettgeri</name>
    <name type="common">Congo dwarf clawed frog</name>
    <dbReference type="NCBI Taxonomy" id="247094"/>
    <lineage>
        <taxon>Eukaryota</taxon>
        <taxon>Metazoa</taxon>
        <taxon>Chordata</taxon>
        <taxon>Craniata</taxon>
        <taxon>Vertebrata</taxon>
        <taxon>Euteleostomi</taxon>
        <taxon>Amphibia</taxon>
        <taxon>Batrachia</taxon>
        <taxon>Anura</taxon>
        <taxon>Pipoidea</taxon>
        <taxon>Pipidae</taxon>
        <taxon>Pipinae</taxon>
        <taxon>Hymenochirus</taxon>
    </lineage>
</organism>
<protein>
    <recommendedName>
        <fullName evidence="10">DPY30 domain-containing protein 1</fullName>
    </recommendedName>
</protein>
<evidence type="ECO:0000256" key="3">
    <source>
        <dbReference type="ARBA" id="ARBA00022490"/>
    </source>
</evidence>
<evidence type="ECO:0000256" key="6">
    <source>
        <dbReference type="ARBA" id="ARBA00023212"/>
    </source>
</evidence>
<dbReference type="PANTHER" id="PTHR23356">
    <property type="entry name" value="DPY30-RELATED"/>
    <property type="match status" value="1"/>
</dbReference>
<comment type="caution">
    <text evidence="13">The sequence shown here is derived from an EMBL/GenBank/DDBJ whole genome shotgun (WGS) entry which is preliminary data.</text>
</comment>
<evidence type="ECO:0000256" key="2">
    <source>
        <dbReference type="ARBA" id="ARBA00010849"/>
    </source>
</evidence>
<accession>A0A8T2IST7</accession>
<reference evidence="13" key="1">
    <citation type="thesis" date="2020" institute="ProQuest LLC" country="789 East Eisenhower Parkway, Ann Arbor, MI, USA">
        <title>Comparative Genomics and Chromosome Evolution.</title>
        <authorList>
            <person name="Mudd A.B."/>
        </authorList>
    </citation>
    <scope>NUCLEOTIDE SEQUENCE</scope>
    <source>
        <strain evidence="13">Female2</strain>
        <tissue evidence="13">Blood</tissue>
    </source>
</reference>
<dbReference type="Proteomes" id="UP000812440">
    <property type="component" value="Chromosome 7"/>
</dbReference>
<dbReference type="EMBL" id="JAACNH010000008">
    <property type="protein sequence ID" value="KAG8435012.1"/>
    <property type="molecule type" value="Genomic_DNA"/>
</dbReference>
<evidence type="ECO:0000256" key="12">
    <source>
        <dbReference type="SAM" id="MobiDB-lite"/>
    </source>
</evidence>
<dbReference type="Gene3D" id="1.20.890.10">
    <property type="entry name" value="cAMP-dependent protein kinase regulatory subunit, dimerization-anchoring domain"/>
    <property type="match status" value="1"/>
</dbReference>
<comment type="subcellular location">
    <subcellularLocation>
        <location evidence="1">Cytoplasm</location>
        <location evidence="1">Cytoskeleton</location>
        <location evidence="1">Flagellum axoneme</location>
    </subcellularLocation>
</comment>
<dbReference type="Pfam" id="PF05186">
    <property type="entry name" value="Dpy-30"/>
    <property type="match status" value="1"/>
</dbReference>
<evidence type="ECO:0000313" key="14">
    <source>
        <dbReference type="Proteomes" id="UP000812440"/>
    </source>
</evidence>
<evidence type="ECO:0000256" key="11">
    <source>
        <dbReference type="SAM" id="Coils"/>
    </source>
</evidence>
<dbReference type="InterPro" id="IPR049630">
    <property type="entry name" value="DYDC-like_DD"/>
</dbReference>
<dbReference type="GO" id="GO:0048188">
    <property type="term" value="C:Set1C/COMPASS complex"/>
    <property type="evidence" value="ECO:0007669"/>
    <property type="project" value="InterPro"/>
</dbReference>
<evidence type="ECO:0000313" key="13">
    <source>
        <dbReference type="EMBL" id="KAG8435012.1"/>
    </source>
</evidence>
<keyword evidence="3" id="KW-0963">Cytoplasm</keyword>
<evidence type="ECO:0000256" key="7">
    <source>
        <dbReference type="ARBA" id="ARBA00023273"/>
    </source>
</evidence>
<keyword evidence="14" id="KW-1185">Reference proteome</keyword>
<dbReference type="InterPro" id="IPR007858">
    <property type="entry name" value="Dpy-30_motif"/>
</dbReference>
<evidence type="ECO:0000256" key="10">
    <source>
        <dbReference type="ARBA" id="ARBA00068754"/>
    </source>
</evidence>
<keyword evidence="7" id="KW-0966">Cell projection</keyword>
<proteinExistence type="inferred from homology"/>
<dbReference type="AlphaFoldDB" id="A0A8T2IST7"/>
<comment type="subunit">
    <text evidence="9">Component of the axonemal radial spoke complex 1 (RS1), at least composed of spoke head proteins RSPH1, RSPH3, RSPH9 and the cilia-specific component RSPH4A or sperm-specific component RSPH6A, spoke stalk proteins RSPH14, DNAJB13, DYDC1, ROPN1L and NME5, and the anchor protein IQUB. Interacts with SH3GL3.</text>
</comment>
<dbReference type="InterPro" id="IPR037856">
    <property type="entry name" value="Sdc1/DPY30"/>
</dbReference>
<gene>
    <name evidence="13" type="ORF">GDO86_013103</name>
</gene>
<keyword evidence="5" id="KW-0969">Cilium</keyword>
<dbReference type="CDD" id="cd22966">
    <property type="entry name" value="DD_DYDC-like"/>
    <property type="match status" value="1"/>
</dbReference>
<evidence type="ECO:0000256" key="9">
    <source>
        <dbReference type="ARBA" id="ARBA00062391"/>
    </source>
</evidence>
<evidence type="ECO:0000256" key="8">
    <source>
        <dbReference type="ARBA" id="ARBA00058296"/>
    </source>
</evidence>
<dbReference type="PANTHER" id="PTHR23356:SF16">
    <property type="entry name" value="DPY30 DOMAIN CONTAINING 2"/>
    <property type="match status" value="1"/>
</dbReference>
<sequence length="208" mass="23810">MDSEYLKKCLGMCLAEGLAEVAEKRPMDPIEYLALWIYKYRDNLEEHKKRKQEKEELEREKQEARQELEMIEKLKQEEILFQQKIEAQHKRQVSEDAPQKTLAELTEKFGAPNLPTVEEIDENFSVAGGKQKSPELSLGSKNPDDAAFIETPKREPEESSLDVEERSEKNPVPMIKTDAGQNISSDESINITVAEEEEKVSDVAEPSM</sequence>
<dbReference type="OrthoDB" id="432281at2759"/>
<feature type="region of interest" description="Disordered" evidence="12">
    <location>
        <begin position="106"/>
        <end position="208"/>
    </location>
</feature>
<evidence type="ECO:0000256" key="1">
    <source>
        <dbReference type="ARBA" id="ARBA00004611"/>
    </source>
</evidence>